<evidence type="ECO:0000256" key="9">
    <source>
        <dbReference type="SAM" id="MobiDB-lite"/>
    </source>
</evidence>
<feature type="compositionally biased region" description="Basic residues" evidence="9">
    <location>
        <begin position="102"/>
        <end position="130"/>
    </location>
</feature>
<evidence type="ECO:0000256" key="6">
    <source>
        <dbReference type="ARBA" id="ARBA00023274"/>
    </source>
</evidence>
<dbReference type="EMBL" id="MG755807">
    <property type="protein sequence ID" value="AWT40368.1"/>
    <property type="molecule type" value="Genomic_DNA"/>
</dbReference>
<dbReference type="GO" id="GO:0005739">
    <property type="term" value="C:mitochondrion"/>
    <property type="evidence" value="ECO:0007669"/>
    <property type="project" value="TreeGrafter"/>
</dbReference>
<dbReference type="FunFam" id="1.10.8.50:FF:000001">
    <property type="entry name" value="30S ribosomal protein S13"/>
    <property type="match status" value="1"/>
</dbReference>
<dbReference type="GeneID" id="36960299"/>
<comment type="function">
    <text evidence="7">Located at the top of the head of the 30S subunit, it contacts several helices of the 16S rRNA.</text>
</comment>
<evidence type="ECO:0000256" key="7">
    <source>
        <dbReference type="HAMAP-Rule" id="MF_01315"/>
    </source>
</evidence>
<dbReference type="GO" id="GO:0009507">
    <property type="term" value="C:chloroplast"/>
    <property type="evidence" value="ECO:0007669"/>
    <property type="project" value="UniProtKB-SubCell"/>
</dbReference>
<dbReference type="InterPro" id="IPR010979">
    <property type="entry name" value="Ribosomal_uS13-like_H2TH"/>
</dbReference>
<dbReference type="PANTHER" id="PTHR10871:SF1">
    <property type="entry name" value="SMALL RIBOSOMAL SUBUNIT PROTEIN US13M"/>
    <property type="match status" value="1"/>
</dbReference>
<dbReference type="PIRSF" id="PIRSF002134">
    <property type="entry name" value="Ribosomal_S13"/>
    <property type="match status" value="1"/>
</dbReference>
<dbReference type="RefSeq" id="YP_009497655.1">
    <property type="nucleotide sequence ID" value="NC_038008.1"/>
</dbReference>
<keyword evidence="4 7" id="KW-0694">RNA-binding</keyword>
<name>A0A2U9NTF0_9STRA</name>
<keyword evidence="6 7" id="KW-0687">Ribonucleoprotein</keyword>
<dbReference type="GO" id="GO:0019843">
    <property type="term" value="F:rRNA binding"/>
    <property type="evidence" value="ECO:0007669"/>
    <property type="project" value="UniProtKB-UniRule"/>
</dbReference>
<comment type="subcellular location">
    <subcellularLocation>
        <location evidence="7">Plastid</location>
        <location evidence="7">Chloroplast</location>
    </subcellularLocation>
</comment>
<keyword evidence="10" id="KW-0934">Plastid</keyword>
<evidence type="ECO:0000313" key="10">
    <source>
        <dbReference type="EMBL" id="AWT40368.1"/>
    </source>
</evidence>
<dbReference type="Pfam" id="PF00416">
    <property type="entry name" value="Ribosomal_S13"/>
    <property type="match status" value="1"/>
</dbReference>
<dbReference type="Gene3D" id="4.10.910.10">
    <property type="entry name" value="30s ribosomal protein s13, domain 2"/>
    <property type="match status" value="1"/>
</dbReference>
<evidence type="ECO:0000256" key="1">
    <source>
        <dbReference type="ARBA" id="ARBA00008080"/>
    </source>
</evidence>
<dbReference type="GO" id="GO:0015935">
    <property type="term" value="C:small ribosomal subunit"/>
    <property type="evidence" value="ECO:0007669"/>
    <property type="project" value="TreeGrafter"/>
</dbReference>
<feature type="region of interest" description="Disordered" evidence="9">
    <location>
        <begin position="93"/>
        <end position="130"/>
    </location>
</feature>
<evidence type="ECO:0000256" key="4">
    <source>
        <dbReference type="ARBA" id="ARBA00022884"/>
    </source>
</evidence>
<geneLocation type="chloroplast" evidence="10"/>
<proteinExistence type="inferred from homology"/>
<dbReference type="GO" id="GO:0006412">
    <property type="term" value="P:translation"/>
    <property type="evidence" value="ECO:0007669"/>
    <property type="project" value="UniProtKB-UniRule"/>
</dbReference>
<keyword evidence="3 7" id="KW-0699">rRNA-binding</keyword>
<protein>
    <recommendedName>
        <fullName evidence="7">Small ribosomal subunit protein uS13c</fullName>
    </recommendedName>
</protein>
<comment type="subunit">
    <text evidence="2 7">Part of the 30S ribosomal subunit.</text>
</comment>
<dbReference type="NCBIfam" id="TIGR03631">
    <property type="entry name" value="uS13_bact"/>
    <property type="match status" value="1"/>
</dbReference>
<evidence type="ECO:0000256" key="5">
    <source>
        <dbReference type="ARBA" id="ARBA00022980"/>
    </source>
</evidence>
<evidence type="ECO:0000256" key="8">
    <source>
        <dbReference type="RuleBase" id="RU003830"/>
    </source>
</evidence>
<dbReference type="InterPro" id="IPR027437">
    <property type="entry name" value="Rbsml_uS13_C"/>
</dbReference>
<dbReference type="PROSITE" id="PS00646">
    <property type="entry name" value="RIBOSOMAL_S13_1"/>
    <property type="match status" value="1"/>
</dbReference>
<keyword evidence="5 7" id="KW-0689">Ribosomal protein</keyword>
<dbReference type="Gene3D" id="1.10.8.50">
    <property type="match status" value="1"/>
</dbReference>
<dbReference type="PROSITE" id="PS50159">
    <property type="entry name" value="RIBOSOMAL_S13_2"/>
    <property type="match status" value="1"/>
</dbReference>
<dbReference type="GO" id="GO:0003735">
    <property type="term" value="F:structural constituent of ribosome"/>
    <property type="evidence" value="ECO:0007669"/>
    <property type="project" value="InterPro"/>
</dbReference>
<dbReference type="InterPro" id="IPR018269">
    <property type="entry name" value="Ribosomal_uS13_CS"/>
</dbReference>
<reference evidence="10" key="1">
    <citation type="journal article" date="2018" name="Adv. Bot. Res.">
        <title>Evolution of the Plastid Genomes in Diatoms.</title>
        <authorList>
            <person name="Yu M."/>
            <person name="Ashworth M.P."/>
            <person name="Hajrah N.H."/>
            <person name="Khiyami M.A."/>
            <person name="Sabir M.J."/>
            <person name="Alhebshi A.M."/>
            <person name="Al-Malki A.L."/>
            <person name="Sabir J.S.M."/>
            <person name="Theriot E.C."/>
            <person name="Jansen R.K."/>
        </authorList>
    </citation>
    <scope>NUCLEOTIDE SEQUENCE</scope>
</reference>
<keyword evidence="10" id="KW-0150">Chloroplast</keyword>
<dbReference type="PANTHER" id="PTHR10871">
    <property type="entry name" value="30S RIBOSOMAL PROTEIN S13/40S RIBOSOMAL PROTEIN S18"/>
    <property type="match status" value="1"/>
</dbReference>
<dbReference type="HAMAP" id="MF_01315">
    <property type="entry name" value="Ribosomal_uS13"/>
    <property type="match status" value="1"/>
</dbReference>
<dbReference type="SUPFAM" id="SSF46946">
    <property type="entry name" value="S13-like H2TH domain"/>
    <property type="match status" value="1"/>
</dbReference>
<organism evidence="10">
    <name type="scientific">Astrosyne radiata</name>
    <dbReference type="NCBI Taxonomy" id="1158023"/>
    <lineage>
        <taxon>Eukaryota</taxon>
        <taxon>Sar</taxon>
        <taxon>Stramenopiles</taxon>
        <taxon>Ochrophyta</taxon>
        <taxon>Bacillariophyta</taxon>
        <taxon>Fragilariophyceae</taxon>
        <taxon>Fragilariophycidae</taxon>
        <taxon>Cyclophorales</taxon>
        <taxon>Cyclophoraceae</taxon>
        <taxon>Astrosyne</taxon>
    </lineage>
</organism>
<evidence type="ECO:0000256" key="3">
    <source>
        <dbReference type="ARBA" id="ARBA00022730"/>
    </source>
</evidence>
<dbReference type="InterPro" id="IPR001892">
    <property type="entry name" value="Ribosomal_uS13"/>
</dbReference>
<dbReference type="InterPro" id="IPR019980">
    <property type="entry name" value="Ribosomal_uS13_bac-type"/>
</dbReference>
<sequence>MIRLIGINLPKQKKISYALTCIYGIGIESSKKILKKANIDINKRTYQLNTKEIVELRKTLADTTLKLEGDLKRFNNLNIKRLSDINCYRGRRHRMNLPVRGQRTRTNARSRRGKKKKLKQKKTQFTKPKR</sequence>
<evidence type="ECO:0000256" key="2">
    <source>
        <dbReference type="ARBA" id="ARBA00011458"/>
    </source>
</evidence>
<accession>A0A2U9NTF0</accession>
<dbReference type="AlphaFoldDB" id="A0A2U9NTF0"/>
<comment type="similarity">
    <text evidence="1 7 8">Belongs to the universal ribosomal protein uS13 family.</text>
</comment>
<gene>
    <name evidence="7 10" type="primary">rps13</name>
</gene>